<evidence type="ECO:0000313" key="1">
    <source>
        <dbReference type="EMBL" id="EKA62190.1"/>
    </source>
</evidence>
<reference evidence="2" key="3">
    <citation type="submission" date="2017-11" db="EMBL/GenBank/DDBJ databases">
        <authorList>
            <person name="Seuylemezian A."/>
            <person name="Cooper K."/>
            <person name="Vaishampayan P."/>
        </authorList>
    </citation>
    <scope>NUCLEOTIDE SEQUENCE</scope>
    <source>
        <strain evidence="2">PVAS-1</strain>
    </source>
</reference>
<dbReference type="EMBL" id="ALWX01000014">
    <property type="protein sequence ID" value="EKA62190.1"/>
    <property type="molecule type" value="Genomic_DNA"/>
</dbReference>
<comment type="caution">
    <text evidence="1">The sequence shown here is derived from an EMBL/GenBank/DDBJ whole genome shotgun (WGS) entry which is preliminary data.</text>
</comment>
<dbReference type="AlphaFoldDB" id="K1E020"/>
<keyword evidence="4" id="KW-1185">Reference proteome</keyword>
<organism evidence="1 3">
    <name type="scientific">Janibacter hoylei PVAS-1</name>
    <dbReference type="NCBI Taxonomy" id="1210046"/>
    <lineage>
        <taxon>Bacteria</taxon>
        <taxon>Bacillati</taxon>
        <taxon>Actinomycetota</taxon>
        <taxon>Actinomycetes</taxon>
        <taxon>Micrococcales</taxon>
        <taxon>Intrasporangiaceae</taxon>
        <taxon>Janibacter</taxon>
    </lineage>
</organism>
<evidence type="ECO:0000313" key="2">
    <source>
        <dbReference type="EMBL" id="RWU85089.1"/>
    </source>
</evidence>
<reference evidence="1 3" key="2">
    <citation type="journal article" date="2012" name="J. Bacteriol.">
        <title>Genome Sequence of Janibacter hoylei MTCC8307, Isolated from the Stratospheric Air.</title>
        <authorList>
            <person name="Pawar S.P."/>
            <person name="Dhotre D.P."/>
            <person name="Shetty S.A."/>
            <person name="Chowdhury S.P."/>
            <person name="Chaudhari B.L."/>
            <person name="Shouche Y.S."/>
        </authorList>
    </citation>
    <scope>NUCLEOTIDE SEQUENCE [LARGE SCALE GENOMIC DNA]</scope>
    <source>
        <strain evidence="1 3">PVAS-1</strain>
    </source>
</reference>
<name>K1E020_9MICO</name>
<dbReference type="EMBL" id="PIPF01000002">
    <property type="protein sequence ID" value="RWU85089.1"/>
    <property type="molecule type" value="Genomic_DNA"/>
</dbReference>
<dbReference type="Proteomes" id="UP000004474">
    <property type="component" value="Unassembled WGS sequence"/>
</dbReference>
<accession>K1E020</accession>
<protein>
    <submittedName>
        <fullName evidence="1">Uncharacterized protein</fullName>
    </submittedName>
</protein>
<proteinExistence type="predicted"/>
<dbReference type="PATRIC" id="fig|1210046.3.peg.788"/>
<gene>
    <name evidence="1" type="ORF">B277_04050</name>
    <name evidence="2" type="ORF">CWN80_02765</name>
</gene>
<reference evidence="2 4" key="1">
    <citation type="journal article" date="2009" name="Int. J. Syst. Evol. Microbiol.">
        <title>Janibacter hoylei sp. nov., Bacillus isronensis sp. nov. and Bacillus aryabhattai sp. nov., isolated from cryotubes used for collecting air from the upper atmosphere.</title>
        <authorList>
            <person name="Shivaji S."/>
            <person name="Chaturvedi P."/>
            <person name="Begum Z."/>
            <person name="Pindi P.K."/>
            <person name="Manorama R."/>
            <person name="Padmanaban D.A."/>
            <person name="Shouche Y.S."/>
            <person name="Pawar S."/>
            <person name="Vaishampayan P."/>
            <person name="Dutt C.B."/>
            <person name="Datta G.N."/>
            <person name="Manchanda R.K."/>
            <person name="Rao U.R."/>
            <person name="Bhargava P.M."/>
            <person name="Narlikar J.V."/>
        </authorList>
    </citation>
    <scope>NUCLEOTIDE SEQUENCE [LARGE SCALE GENOMIC DNA]</scope>
    <source>
        <strain evidence="2 4">PVAS-1</strain>
    </source>
</reference>
<sequence>MENLAAGCADPATLQGMSFDDLPRDWPTRPLTDPTIARDVVDLVVRESDRESGSLTIVLCDETCRMIQPITIGELGGTDLPPSERRRPFDLVVGGLVERLGGLVVAIGRPHGLEPDDEARAWHEAAIASCRELDVPLLATYLATDRAVVEMPVWDGLAIAG</sequence>
<dbReference type="eggNOG" id="ENOG503298A">
    <property type="taxonomic scope" value="Bacteria"/>
</dbReference>
<evidence type="ECO:0000313" key="4">
    <source>
        <dbReference type="Proteomes" id="UP000288711"/>
    </source>
</evidence>
<dbReference type="Proteomes" id="UP000288711">
    <property type="component" value="Unassembled WGS sequence"/>
</dbReference>
<evidence type="ECO:0000313" key="3">
    <source>
        <dbReference type="Proteomes" id="UP000004474"/>
    </source>
</evidence>